<dbReference type="STRING" id="1798704.A3J93_01195"/>
<evidence type="ECO:0000313" key="2">
    <source>
        <dbReference type="Proteomes" id="UP000177907"/>
    </source>
</evidence>
<sequence length="146" mass="16655">MLLISHRGNLSGPNLEQENSEPYIMAAISAGFDVETDLWGDDSGQIYLGHDRPTYKTSSEFLSAQKDKLWIHCKNLKVLDLISGQVGFNYFWHQTDDYTLTSKGYIWTYPGKLVLGKNILVVWERLAKDKLPNCLGICSDYVNDYK</sequence>
<organism evidence="1 2">
    <name type="scientific">Candidatus Magasanikbacteria bacterium RIFOXYC2_FULL_42_28</name>
    <dbReference type="NCBI Taxonomy" id="1798704"/>
    <lineage>
        <taxon>Bacteria</taxon>
        <taxon>Candidatus Magasanikiibacteriota</taxon>
    </lineage>
</organism>
<dbReference type="GO" id="GO:0008081">
    <property type="term" value="F:phosphoric diester hydrolase activity"/>
    <property type="evidence" value="ECO:0007669"/>
    <property type="project" value="InterPro"/>
</dbReference>
<dbReference type="AlphaFoldDB" id="A0A1F6NYG3"/>
<name>A0A1F6NYG3_9BACT</name>
<proteinExistence type="predicted"/>
<comment type="caution">
    <text evidence="1">The sequence shown here is derived from an EMBL/GenBank/DDBJ whole genome shotgun (WGS) entry which is preliminary data.</text>
</comment>
<protein>
    <recommendedName>
        <fullName evidence="3">GP-PDE domain-containing protein</fullName>
    </recommendedName>
</protein>
<dbReference type="Proteomes" id="UP000177907">
    <property type="component" value="Unassembled WGS sequence"/>
</dbReference>
<dbReference type="EMBL" id="MFQZ01000001">
    <property type="protein sequence ID" value="OGH88694.1"/>
    <property type="molecule type" value="Genomic_DNA"/>
</dbReference>
<dbReference type="GO" id="GO:0006629">
    <property type="term" value="P:lipid metabolic process"/>
    <property type="evidence" value="ECO:0007669"/>
    <property type="project" value="InterPro"/>
</dbReference>
<accession>A0A1F6NYG3</accession>
<dbReference type="InterPro" id="IPR017946">
    <property type="entry name" value="PLC-like_Pdiesterase_TIM-brl"/>
</dbReference>
<dbReference type="SUPFAM" id="SSF51695">
    <property type="entry name" value="PLC-like phosphodiesterases"/>
    <property type="match status" value="1"/>
</dbReference>
<reference evidence="1 2" key="1">
    <citation type="journal article" date="2016" name="Nat. Commun.">
        <title>Thousands of microbial genomes shed light on interconnected biogeochemical processes in an aquifer system.</title>
        <authorList>
            <person name="Anantharaman K."/>
            <person name="Brown C.T."/>
            <person name="Hug L.A."/>
            <person name="Sharon I."/>
            <person name="Castelle C.J."/>
            <person name="Probst A.J."/>
            <person name="Thomas B.C."/>
            <person name="Singh A."/>
            <person name="Wilkins M.J."/>
            <person name="Karaoz U."/>
            <person name="Brodie E.L."/>
            <person name="Williams K.H."/>
            <person name="Hubbard S.S."/>
            <person name="Banfield J.F."/>
        </authorList>
    </citation>
    <scope>NUCLEOTIDE SEQUENCE [LARGE SCALE GENOMIC DNA]</scope>
</reference>
<evidence type="ECO:0008006" key="3">
    <source>
        <dbReference type="Google" id="ProtNLM"/>
    </source>
</evidence>
<gene>
    <name evidence="1" type="ORF">A3J93_01195</name>
</gene>
<evidence type="ECO:0000313" key="1">
    <source>
        <dbReference type="EMBL" id="OGH88694.1"/>
    </source>
</evidence>